<feature type="chain" id="PRO_5037647069" evidence="1">
    <location>
        <begin position="42"/>
        <end position="217"/>
    </location>
</feature>
<organism evidence="2 3">
    <name type="scientific">Mojavia pulchra JT2-VF2</name>
    <dbReference type="NCBI Taxonomy" id="287848"/>
    <lineage>
        <taxon>Bacteria</taxon>
        <taxon>Bacillati</taxon>
        <taxon>Cyanobacteriota</taxon>
        <taxon>Cyanophyceae</taxon>
        <taxon>Nostocales</taxon>
        <taxon>Nostocaceae</taxon>
    </lineage>
</organism>
<sequence>MQSKGKNQRIGSLTRLARVGLSLASLSLATASIISSKPVVANENQRMATASTELPVVKSAALGTDMNVPWSKPVRIDDPFEGNYLGIFDRNYFWRNVIDNNARVDVISLWSRNSVRLLLAYRDRNCSYGSYYHAFRAIPECLVSNNTLKITNLYIKLGDRVFRLEGNNSRFKVSNELATALKNSPAQNVSIRLLSETGESVDSEIGKKTVEAWKAIY</sequence>
<dbReference type="AlphaFoldDB" id="A0A951PVQ9"/>
<evidence type="ECO:0000313" key="2">
    <source>
        <dbReference type="EMBL" id="MBW4560831.1"/>
    </source>
</evidence>
<reference evidence="2" key="1">
    <citation type="submission" date="2021-05" db="EMBL/GenBank/DDBJ databases">
        <authorList>
            <person name="Pietrasiak N."/>
            <person name="Ward R."/>
            <person name="Stajich J.E."/>
            <person name="Kurbessoian T."/>
        </authorList>
    </citation>
    <scope>NUCLEOTIDE SEQUENCE</scope>
    <source>
        <strain evidence="2">JT2-VF2</strain>
    </source>
</reference>
<keyword evidence="1" id="KW-0732">Signal</keyword>
<reference evidence="2" key="2">
    <citation type="journal article" date="2022" name="Microbiol. Resour. Announc.">
        <title>Metagenome Sequencing to Explore Phylogenomics of Terrestrial Cyanobacteria.</title>
        <authorList>
            <person name="Ward R.D."/>
            <person name="Stajich J.E."/>
            <person name="Johansen J.R."/>
            <person name="Huntemann M."/>
            <person name="Clum A."/>
            <person name="Foster B."/>
            <person name="Foster B."/>
            <person name="Roux S."/>
            <person name="Palaniappan K."/>
            <person name="Varghese N."/>
            <person name="Mukherjee S."/>
            <person name="Reddy T.B.K."/>
            <person name="Daum C."/>
            <person name="Copeland A."/>
            <person name="Chen I.A."/>
            <person name="Ivanova N.N."/>
            <person name="Kyrpides N.C."/>
            <person name="Shapiro N."/>
            <person name="Eloe-Fadrosh E.A."/>
            <person name="Pietrasiak N."/>
        </authorList>
    </citation>
    <scope>NUCLEOTIDE SEQUENCE</scope>
    <source>
        <strain evidence="2">JT2-VF2</strain>
    </source>
</reference>
<proteinExistence type="predicted"/>
<comment type="caution">
    <text evidence="2">The sequence shown here is derived from an EMBL/GenBank/DDBJ whole genome shotgun (WGS) entry which is preliminary data.</text>
</comment>
<accession>A0A951PVQ9</accession>
<feature type="signal peptide" evidence="1">
    <location>
        <begin position="1"/>
        <end position="41"/>
    </location>
</feature>
<evidence type="ECO:0000256" key="1">
    <source>
        <dbReference type="SAM" id="SignalP"/>
    </source>
</evidence>
<gene>
    <name evidence="2" type="ORF">KME32_06660</name>
</gene>
<dbReference type="EMBL" id="JAHHHN010000003">
    <property type="protein sequence ID" value="MBW4560831.1"/>
    <property type="molecule type" value="Genomic_DNA"/>
</dbReference>
<dbReference type="Proteomes" id="UP000715781">
    <property type="component" value="Unassembled WGS sequence"/>
</dbReference>
<protein>
    <submittedName>
        <fullName evidence="2">Uncharacterized protein</fullName>
    </submittedName>
</protein>
<evidence type="ECO:0000313" key="3">
    <source>
        <dbReference type="Proteomes" id="UP000715781"/>
    </source>
</evidence>
<name>A0A951PVQ9_9NOST</name>